<evidence type="ECO:0000256" key="1">
    <source>
        <dbReference type="SAM" id="SignalP"/>
    </source>
</evidence>
<comment type="caution">
    <text evidence="2">The sequence shown here is derived from an EMBL/GenBank/DDBJ whole genome shotgun (WGS) entry which is preliminary data.</text>
</comment>
<organism evidence="2 3">
    <name type="scientific">Danaus chrysippus</name>
    <name type="common">African queen</name>
    <dbReference type="NCBI Taxonomy" id="151541"/>
    <lineage>
        <taxon>Eukaryota</taxon>
        <taxon>Metazoa</taxon>
        <taxon>Ecdysozoa</taxon>
        <taxon>Arthropoda</taxon>
        <taxon>Hexapoda</taxon>
        <taxon>Insecta</taxon>
        <taxon>Pterygota</taxon>
        <taxon>Neoptera</taxon>
        <taxon>Endopterygota</taxon>
        <taxon>Lepidoptera</taxon>
        <taxon>Glossata</taxon>
        <taxon>Ditrysia</taxon>
        <taxon>Papilionoidea</taxon>
        <taxon>Nymphalidae</taxon>
        <taxon>Danainae</taxon>
        <taxon>Danaini</taxon>
        <taxon>Danaina</taxon>
        <taxon>Danaus</taxon>
        <taxon>Anosia</taxon>
    </lineage>
</organism>
<proteinExistence type="predicted"/>
<accession>A0A8J2R7G1</accession>
<protein>
    <submittedName>
        <fullName evidence="2">(African queen) hypothetical protein</fullName>
    </submittedName>
</protein>
<sequence>MVECKEIIQYGGKHLTMLLFYLFCIFLNSVYSQPSNGLHGGPIEAECLSFMSRERIWVPVALDEVIGPMGGPSNNPISLARHHIIPVRTLRSFFDTAVRENHEGNVELAGLMSLMGFLSDDALNQYGETNALNRYIRSDLEAMRDLQSYYIDQEFELNNPPVDILFSADYLVRSVFQWIPANIFIGPAPQLRSDDPGDAFEVNSRHIIGEEAYQRLVTINRMMESYVQTRERATYNEVIELLAEISRGRDVPYPFDRSQWIFENNRYRINTNPHNRKRRDAENIPLINDDPYCLKPLELIKMSMHEENLIIVSEVLDRAIKHKGFYSKDYGSWKDWYADSTWKFGIYGDGLSMAGEGWVYDPYGYKFNDNSFAVGILGIDARGKSDNWVNLSHDFTNTEEKRDYAGQVYFDKNGRPVAIVITSLQWADTGSGWSFIYNNEKWEYESTDSWDERRFAGRTESLDSTAPKFVMS</sequence>
<feature type="signal peptide" evidence="1">
    <location>
        <begin position="1"/>
        <end position="32"/>
    </location>
</feature>
<gene>
    <name evidence="2" type="ORF">DCHRY22_LOCUS14357</name>
</gene>
<dbReference type="Proteomes" id="UP000789524">
    <property type="component" value="Unassembled WGS sequence"/>
</dbReference>
<evidence type="ECO:0000313" key="2">
    <source>
        <dbReference type="EMBL" id="CAG9581979.1"/>
    </source>
</evidence>
<dbReference type="AlphaFoldDB" id="A0A8J2R7G1"/>
<name>A0A8J2R7G1_9NEOP</name>
<feature type="chain" id="PRO_5035178359" evidence="1">
    <location>
        <begin position="33"/>
        <end position="472"/>
    </location>
</feature>
<dbReference type="EMBL" id="CAKASE010000080">
    <property type="protein sequence ID" value="CAG9581979.1"/>
    <property type="molecule type" value="Genomic_DNA"/>
</dbReference>
<keyword evidence="3" id="KW-1185">Reference proteome</keyword>
<reference evidence="2" key="1">
    <citation type="submission" date="2021-09" db="EMBL/GenBank/DDBJ databases">
        <authorList>
            <person name="Martin H S."/>
        </authorList>
    </citation>
    <scope>NUCLEOTIDE SEQUENCE</scope>
</reference>
<dbReference type="OrthoDB" id="6606584at2759"/>
<keyword evidence="1" id="KW-0732">Signal</keyword>
<evidence type="ECO:0000313" key="3">
    <source>
        <dbReference type="Proteomes" id="UP000789524"/>
    </source>
</evidence>